<sequence length="131" mass="13988">MEFVNLIKSAQAGLLDTQQIKTLRAVEAITADEAESLNDIRKDVARDARDEKKDVDYEDLRGVVNRAGLGGLVTKAPTGQIVVAHGGHVAAFPKGNAARLADLFRATLAFWATQEQGQDSDEEPASLTAVG</sequence>
<accession>A0A0F9SSW5</accession>
<dbReference type="AlphaFoldDB" id="A0A0F9SSW5"/>
<proteinExistence type="predicted"/>
<organism evidence="1">
    <name type="scientific">marine sediment metagenome</name>
    <dbReference type="NCBI Taxonomy" id="412755"/>
    <lineage>
        <taxon>unclassified sequences</taxon>
        <taxon>metagenomes</taxon>
        <taxon>ecological metagenomes</taxon>
    </lineage>
</organism>
<dbReference type="EMBL" id="LAZR01000519">
    <property type="protein sequence ID" value="KKN65652.1"/>
    <property type="molecule type" value="Genomic_DNA"/>
</dbReference>
<protein>
    <submittedName>
        <fullName evidence="1">Uncharacterized protein</fullName>
    </submittedName>
</protein>
<name>A0A0F9SSW5_9ZZZZ</name>
<comment type="caution">
    <text evidence="1">The sequence shown here is derived from an EMBL/GenBank/DDBJ whole genome shotgun (WGS) entry which is preliminary data.</text>
</comment>
<reference evidence="1" key="1">
    <citation type="journal article" date="2015" name="Nature">
        <title>Complex archaea that bridge the gap between prokaryotes and eukaryotes.</title>
        <authorList>
            <person name="Spang A."/>
            <person name="Saw J.H."/>
            <person name="Jorgensen S.L."/>
            <person name="Zaremba-Niedzwiedzka K."/>
            <person name="Martijn J."/>
            <person name="Lind A.E."/>
            <person name="van Eijk R."/>
            <person name="Schleper C."/>
            <person name="Guy L."/>
            <person name="Ettema T.J."/>
        </authorList>
    </citation>
    <scope>NUCLEOTIDE SEQUENCE</scope>
</reference>
<gene>
    <name evidence="1" type="ORF">LCGC14_0479680</name>
</gene>
<evidence type="ECO:0000313" key="1">
    <source>
        <dbReference type="EMBL" id="KKN65652.1"/>
    </source>
</evidence>